<dbReference type="Proteomes" id="UP001610446">
    <property type="component" value="Unassembled WGS sequence"/>
</dbReference>
<dbReference type="EMBL" id="JBFXLU010000003">
    <property type="protein sequence ID" value="KAL2857815.1"/>
    <property type="molecule type" value="Genomic_DNA"/>
</dbReference>
<evidence type="ECO:0000313" key="3">
    <source>
        <dbReference type="Proteomes" id="UP001610446"/>
    </source>
</evidence>
<evidence type="ECO:0000313" key="2">
    <source>
        <dbReference type="EMBL" id="KAL2857815.1"/>
    </source>
</evidence>
<protein>
    <submittedName>
        <fullName evidence="2">Uncharacterized protein</fullName>
    </submittedName>
</protein>
<comment type="caution">
    <text evidence="2">The sequence shown here is derived from an EMBL/GenBank/DDBJ whole genome shotgun (WGS) entry which is preliminary data.</text>
</comment>
<evidence type="ECO:0000256" key="1">
    <source>
        <dbReference type="SAM" id="MobiDB-lite"/>
    </source>
</evidence>
<sequence>MTCHSSKRPREHEELTAHNEDISRETKKHRPLPLRSSPRSNRRLKIAEAAAEPISLSALTPVDSSEDEDVFSKQFFTEPDWANAQQPQEPCAIEMDLDTSMEIDTCEDTGDMGEGNTSPLSIAGLDDDTPQLLPTPYNIPRQPLHAGHIATFPSASVQTMKSPEMMAGARDTLCPPSDLSGDTVTWRSPRLPSPVSDNGDTRGKDTSGDIEMADDMPSQQSPSLLNSAAVEAEAAVMRKRLSSLDLPDQGNAEPHSSVKSAKKLAFSMGYRADCDKCRRRVPGHYSHIIRG</sequence>
<gene>
    <name evidence="2" type="ORF">BJY01DRAFT_202272</name>
</gene>
<feature type="compositionally biased region" description="Basic and acidic residues" evidence="1">
    <location>
        <begin position="8"/>
        <end position="25"/>
    </location>
</feature>
<keyword evidence="3" id="KW-1185">Reference proteome</keyword>
<feature type="region of interest" description="Disordered" evidence="1">
    <location>
        <begin position="168"/>
        <end position="225"/>
    </location>
</feature>
<reference evidence="2 3" key="1">
    <citation type="submission" date="2024-07" db="EMBL/GenBank/DDBJ databases">
        <title>Section-level genome sequencing and comparative genomics of Aspergillus sections Usti and Cavernicolus.</title>
        <authorList>
            <consortium name="Lawrence Berkeley National Laboratory"/>
            <person name="Nybo J.L."/>
            <person name="Vesth T.C."/>
            <person name="Theobald S."/>
            <person name="Frisvad J.C."/>
            <person name="Larsen T.O."/>
            <person name="Kjaerboelling I."/>
            <person name="Rothschild-Mancinelli K."/>
            <person name="Lyhne E.K."/>
            <person name="Kogle M.E."/>
            <person name="Barry K."/>
            <person name="Clum A."/>
            <person name="Na H."/>
            <person name="Ledsgaard L."/>
            <person name="Lin J."/>
            <person name="Lipzen A."/>
            <person name="Kuo A."/>
            <person name="Riley R."/>
            <person name="Mondo S."/>
            <person name="Labutti K."/>
            <person name="Haridas S."/>
            <person name="Pangalinan J."/>
            <person name="Salamov A.A."/>
            <person name="Simmons B.A."/>
            <person name="Magnuson J.K."/>
            <person name="Chen J."/>
            <person name="Drula E."/>
            <person name="Henrissat B."/>
            <person name="Wiebenga A."/>
            <person name="Lubbers R.J."/>
            <person name="Gomes A.C."/>
            <person name="Makela M.R."/>
            <person name="Stajich J."/>
            <person name="Grigoriev I.V."/>
            <person name="Mortensen U.H."/>
            <person name="De Vries R.P."/>
            <person name="Baker S.E."/>
            <person name="Andersen M.R."/>
        </authorList>
    </citation>
    <scope>NUCLEOTIDE SEQUENCE [LARGE SCALE GENOMIC DNA]</scope>
    <source>
        <strain evidence="2 3">CBS 123904</strain>
    </source>
</reference>
<feature type="region of interest" description="Disordered" evidence="1">
    <location>
        <begin position="1"/>
        <end position="53"/>
    </location>
</feature>
<name>A0ABR4KZU4_9EURO</name>
<accession>A0ABR4KZU4</accession>
<proteinExistence type="predicted"/>
<organism evidence="2 3">
    <name type="scientific">Aspergillus pseudoustus</name>
    <dbReference type="NCBI Taxonomy" id="1810923"/>
    <lineage>
        <taxon>Eukaryota</taxon>
        <taxon>Fungi</taxon>
        <taxon>Dikarya</taxon>
        <taxon>Ascomycota</taxon>
        <taxon>Pezizomycotina</taxon>
        <taxon>Eurotiomycetes</taxon>
        <taxon>Eurotiomycetidae</taxon>
        <taxon>Eurotiales</taxon>
        <taxon>Aspergillaceae</taxon>
        <taxon>Aspergillus</taxon>
        <taxon>Aspergillus subgen. Nidulantes</taxon>
    </lineage>
</organism>